<evidence type="ECO:0000313" key="2">
    <source>
        <dbReference type="EMBL" id="KAK4285911.1"/>
    </source>
</evidence>
<evidence type="ECO:0000313" key="3">
    <source>
        <dbReference type="Proteomes" id="UP001293593"/>
    </source>
</evidence>
<protein>
    <submittedName>
        <fullName evidence="2">Uncharacterized protein</fullName>
    </submittedName>
</protein>
<dbReference type="Proteomes" id="UP001293593">
    <property type="component" value="Unassembled WGS sequence"/>
</dbReference>
<feature type="compositionally biased region" description="Polar residues" evidence="1">
    <location>
        <begin position="159"/>
        <end position="184"/>
    </location>
</feature>
<feature type="region of interest" description="Disordered" evidence="1">
    <location>
        <begin position="116"/>
        <end position="184"/>
    </location>
</feature>
<dbReference type="PANTHER" id="PTHR33785:SF5">
    <property type="entry name" value="SERINE_ARGININE REPETITIVE MATRIX PROTEIN"/>
    <property type="match status" value="1"/>
</dbReference>
<dbReference type="AlphaFoldDB" id="A0AAE1NAY4"/>
<accession>A0AAE1NAY4</accession>
<feature type="compositionally biased region" description="Basic and acidic residues" evidence="1">
    <location>
        <begin position="146"/>
        <end position="157"/>
    </location>
</feature>
<evidence type="ECO:0000256" key="1">
    <source>
        <dbReference type="SAM" id="MobiDB-lite"/>
    </source>
</evidence>
<comment type="caution">
    <text evidence="2">The sequence shown here is derived from an EMBL/GenBank/DDBJ whole genome shotgun (WGS) entry which is preliminary data.</text>
</comment>
<gene>
    <name evidence="2" type="ORF">QN277_002539</name>
</gene>
<feature type="compositionally biased region" description="Basic and acidic residues" evidence="1">
    <location>
        <begin position="116"/>
        <end position="129"/>
    </location>
</feature>
<sequence>MDPNDESIGSSFCRDEKVKAMDLLEESWFFENLFKTRGPRIPRCNSDLCSSSGLVIEPALMKGKGSDEAANTSSTSEETQVEEENCQKGRSFNRSRLVHQSSDSLVIEAAIKAHSREMKEVHKKSEGNGRRRKLLRSPSLPPFVGTEEKVQVRDRRPGKQTSKSYSIPRSQTVRSAEGENSFSTEGIKEMRRRFLKQSTMRKSLSDLEFEEVQGFKDLGFSFEKETINPSVASIIPGLREKNREETEEDKAMRRPYLSEAWLLQSCVPPPPPIPTYTSSKSSKDMKQHIKFWARTVASNVRQEC</sequence>
<dbReference type="EMBL" id="JAWXYG010000001">
    <property type="protein sequence ID" value="KAK4285911.1"/>
    <property type="molecule type" value="Genomic_DNA"/>
</dbReference>
<organism evidence="2 3">
    <name type="scientific">Acacia crassicarpa</name>
    <name type="common">northern wattle</name>
    <dbReference type="NCBI Taxonomy" id="499986"/>
    <lineage>
        <taxon>Eukaryota</taxon>
        <taxon>Viridiplantae</taxon>
        <taxon>Streptophyta</taxon>
        <taxon>Embryophyta</taxon>
        <taxon>Tracheophyta</taxon>
        <taxon>Spermatophyta</taxon>
        <taxon>Magnoliopsida</taxon>
        <taxon>eudicotyledons</taxon>
        <taxon>Gunneridae</taxon>
        <taxon>Pentapetalae</taxon>
        <taxon>rosids</taxon>
        <taxon>fabids</taxon>
        <taxon>Fabales</taxon>
        <taxon>Fabaceae</taxon>
        <taxon>Caesalpinioideae</taxon>
        <taxon>mimosoid clade</taxon>
        <taxon>Acacieae</taxon>
        <taxon>Acacia</taxon>
    </lineage>
</organism>
<dbReference type="PANTHER" id="PTHR33785">
    <property type="entry name" value="OS06G0550800 PROTEIN"/>
    <property type="match status" value="1"/>
</dbReference>
<reference evidence="2" key="1">
    <citation type="submission" date="2023-10" db="EMBL/GenBank/DDBJ databases">
        <title>Chromosome-level genome of the transformable northern wattle, Acacia crassicarpa.</title>
        <authorList>
            <person name="Massaro I."/>
            <person name="Sinha N.R."/>
            <person name="Poethig S."/>
            <person name="Leichty A.R."/>
        </authorList>
    </citation>
    <scope>NUCLEOTIDE SEQUENCE</scope>
    <source>
        <strain evidence="2">Acra3RX</strain>
        <tissue evidence="2">Leaf</tissue>
    </source>
</reference>
<feature type="region of interest" description="Disordered" evidence="1">
    <location>
        <begin position="62"/>
        <end position="94"/>
    </location>
</feature>
<keyword evidence="3" id="KW-1185">Reference proteome</keyword>
<proteinExistence type="predicted"/>
<name>A0AAE1NAY4_9FABA</name>